<evidence type="ECO:0000313" key="1">
    <source>
        <dbReference type="EMBL" id="CTP81222.1"/>
    </source>
</evidence>
<dbReference type="EMBL" id="LN856952">
    <property type="protein sequence ID" value="CTP81222.1"/>
    <property type="molecule type" value="Genomic_DNA"/>
</dbReference>
<proteinExistence type="predicted"/>
<dbReference type="AlphaFoldDB" id="A0A1I9GE60"/>
<accession>A0A1I9GE60</accession>
<reference evidence="1" key="2">
    <citation type="submission" date="2012-12" db="EMBL/GenBank/DDBJ databases">
        <authorList>
            <consortium name="WormBase Consortium"/>
            <person name="Ghedin E."/>
            <person name="Paulini M."/>
        </authorList>
    </citation>
    <scope>NUCLEOTIDE SEQUENCE</scope>
    <source>
        <strain evidence="1">FR3</strain>
    </source>
</reference>
<sequence length="42" mass="4872">MDADKDKGDQIKRSCDLIDHHSIMADIVLTSKRWPLNSYCHD</sequence>
<name>A0A1I9GE60_BRUMA</name>
<gene>
    <name evidence="1" type="primary">Bm2743</name>
    <name evidence="1" type="ORF">BM_Bm2743</name>
</gene>
<reference evidence="1" key="1">
    <citation type="journal article" date="2007" name="Science">
        <title>Draft genome of the filarial nematode parasite Brugia malayi.</title>
        <authorList>
            <person name="Ghedin E."/>
            <person name="Wang S."/>
            <person name="Spiro D."/>
            <person name="Caler E."/>
            <person name="Zhao Q."/>
            <person name="Crabtree J."/>
            <person name="Allen J.E."/>
            <person name="Delcher A.L."/>
            <person name="Guiliano D.B."/>
            <person name="Miranda-Saavedra D."/>
            <person name="Angiuoli S.V."/>
            <person name="Creasy T."/>
            <person name="Amedeo P."/>
            <person name="Haas B."/>
            <person name="El-Sayed N.M."/>
            <person name="Wortman J.R."/>
            <person name="Feldblyum T."/>
            <person name="Tallon L."/>
            <person name="Schatz M."/>
            <person name="Shumway M."/>
            <person name="Koo H."/>
            <person name="Salzberg S.L."/>
            <person name="Schobel S."/>
            <person name="Pertea M."/>
            <person name="Pop M."/>
            <person name="White O."/>
            <person name="Barton G.J."/>
            <person name="Carlow C.K."/>
            <person name="Crawford M.J."/>
            <person name="Daub J."/>
            <person name="Dimmic M.W."/>
            <person name="Estes C.F."/>
            <person name="Foster J.M."/>
            <person name="Ganatra M."/>
            <person name="Gregory W.F."/>
            <person name="Johnson N.M."/>
            <person name="Jin J."/>
            <person name="Komuniecki R."/>
            <person name="Korf I."/>
            <person name="Kumar S."/>
            <person name="Laney S."/>
            <person name="Li B.W."/>
            <person name="Li W."/>
            <person name="Lindblom T.H."/>
            <person name="Lustigman S."/>
            <person name="Ma D."/>
            <person name="Maina C.V."/>
            <person name="Martin D.M."/>
            <person name="McCarter J.P."/>
            <person name="McReynolds L."/>
            <person name="Mitreva M."/>
            <person name="Nutman T.B."/>
            <person name="Parkinson J."/>
            <person name="Peregrin-Alvarez J.M."/>
            <person name="Poole C."/>
            <person name="Ren Q."/>
            <person name="Saunders L."/>
            <person name="Sluder A.E."/>
            <person name="Smith K."/>
            <person name="Stanke M."/>
            <person name="Unnasch T.R."/>
            <person name="Ware J."/>
            <person name="Wei A.D."/>
            <person name="Weil G."/>
            <person name="Williams D.J."/>
            <person name="Zhang Y."/>
            <person name="Williams S.A."/>
            <person name="Fraser-Liggett C."/>
            <person name="Slatko B."/>
            <person name="Blaxter M.L."/>
            <person name="Scott A.L."/>
        </authorList>
    </citation>
    <scope>NUCLEOTIDE SEQUENCE</scope>
    <source>
        <strain evidence="1">FR3</strain>
    </source>
</reference>
<protein>
    <submittedName>
        <fullName evidence="1">Bm2743</fullName>
    </submittedName>
</protein>
<organism evidence="1">
    <name type="scientific">Brugia malayi</name>
    <name type="common">Filarial nematode worm</name>
    <dbReference type="NCBI Taxonomy" id="6279"/>
    <lineage>
        <taxon>Eukaryota</taxon>
        <taxon>Metazoa</taxon>
        <taxon>Ecdysozoa</taxon>
        <taxon>Nematoda</taxon>
        <taxon>Chromadorea</taxon>
        <taxon>Rhabditida</taxon>
        <taxon>Spirurina</taxon>
        <taxon>Spiruromorpha</taxon>
        <taxon>Filarioidea</taxon>
        <taxon>Onchocercidae</taxon>
        <taxon>Brugia</taxon>
    </lineage>
</organism>